<sequence length="250" mass="28575">MLANTFIGLIVLTFVIEGSWGTVADSDRASTSTKTVYVNAYTDNKGPYSELPYRDRCGMISQVQSTVIQILNTHYEYGKGIHMLHSIVEALQNDLSALKTKIYDVERQISTMSYTNNESTLKIYGTKKLPLPTLDPLTFRSSLGMTRSIQGLTWGLRNLTKMMETQDEQYEDLERKYMALRRKLKKATAEMMSKVKGGQADGDTRYLLDHYMKKQTDINGKLLHRIQALEQRIKIQADSPYVTMLHGKLW</sequence>
<comment type="caution">
    <text evidence="3">The sequence shown here is derived from an EMBL/GenBank/DDBJ whole genome shotgun (WGS) entry which is preliminary data.</text>
</comment>
<feature type="signal peptide" evidence="2">
    <location>
        <begin position="1"/>
        <end position="21"/>
    </location>
</feature>
<dbReference type="Proteomes" id="UP001208570">
    <property type="component" value="Unassembled WGS sequence"/>
</dbReference>
<keyword evidence="4" id="KW-1185">Reference proteome</keyword>
<protein>
    <submittedName>
        <fullName evidence="3">Uncharacterized protein</fullName>
    </submittedName>
</protein>
<evidence type="ECO:0000313" key="3">
    <source>
        <dbReference type="EMBL" id="KAK2151126.1"/>
    </source>
</evidence>
<accession>A0AAD9JDW1</accession>
<evidence type="ECO:0000256" key="1">
    <source>
        <dbReference type="SAM" id="Coils"/>
    </source>
</evidence>
<dbReference type="EMBL" id="JAODUP010000375">
    <property type="protein sequence ID" value="KAK2151126.1"/>
    <property type="molecule type" value="Genomic_DNA"/>
</dbReference>
<name>A0AAD9JDW1_9ANNE</name>
<feature type="coiled-coil region" evidence="1">
    <location>
        <begin position="156"/>
        <end position="190"/>
    </location>
</feature>
<gene>
    <name evidence="3" type="ORF">LSH36_375g06022</name>
</gene>
<dbReference type="AlphaFoldDB" id="A0AAD9JDW1"/>
<evidence type="ECO:0000256" key="2">
    <source>
        <dbReference type="SAM" id="SignalP"/>
    </source>
</evidence>
<proteinExistence type="predicted"/>
<organism evidence="3 4">
    <name type="scientific">Paralvinella palmiformis</name>
    <dbReference type="NCBI Taxonomy" id="53620"/>
    <lineage>
        <taxon>Eukaryota</taxon>
        <taxon>Metazoa</taxon>
        <taxon>Spiralia</taxon>
        <taxon>Lophotrochozoa</taxon>
        <taxon>Annelida</taxon>
        <taxon>Polychaeta</taxon>
        <taxon>Sedentaria</taxon>
        <taxon>Canalipalpata</taxon>
        <taxon>Terebellida</taxon>
        <taxon>Terebelliformia</taxon>
        <taxon>Alvinellidae</taxon>
        <taxon>Paralvinella</taxon>
    </lineage>
</organism>
<keyword evidence="2" id="KW-0732">Signal</keyword>
<reference evidence="3" key="1">
    <citation type="journal article" date="2023" name="Mol. Biol. Evol.">
        <title>Third-Generation Sequencing Reveals the Adaptive Role of the Epigenome in Three Deep-Sea Polychaetes.</title>
        <authorList>
            <person name="Perez M."/>
            <person name="Aroh O."/>
            <person name="Sun Y."/>
            <person name="Lan Y."/>
            <person name="Juniper S.K."/>
            <person name="Young C.R."/>
            <person name="Angers B."/>
            <person name="Qian P.Y."/>
        </authorList>
    </citation>
    <scope>NUCLEOTIDE SEQUENCE</scope>
    <source>
        <strain evidence="3">P08H-3</strain>
    </source>
</reference>
<keyword evidence="1" id="KW-0175">Coiled coil</keyword>
<feature type="chain" id="PRO_5041970605" evidence="2">
    <location>
        <begin position="22"/>
        <end position="250"/>
    </location>
</feature>
<evidence type="ECO:0000313" key="4">
    <source>
        <dbReference type="Proteomes" id="UP001208570"/>
    </source>
</evidence>